<dbReference type="PANTHER" id="PTHR36508:SF1">
    <property type="entry name" value="PROTEIN SLYX"/>
    <property type="match status" value="1"/>
</dbReference>
<gene>
    <name evidence="1" type="primary">slyX</name>
    <name evidence="2" type="ORF">C8N29_10515</name>
</gene>
<name>A0A2T5J019_9GAMM</name>
<dbReference type="Pfam" id="PF04102">
    <property type="entry name" value="SlyX"/>
    <property type="match status" value="1"/>
</dbReference>
<accession>A0A2T5J019</accession>
<dbReference type="EMBL" id="QAON01000005">
    <property type="protein sequence ID" value="PTQ89692.1"/>
    <property type="molecule type" value="Genomic_DNA"/>
</dbReference>
<comment type="similarity">
    <text evidence="1">Belongs to the SlyX family.</text>
</comment>
<organism evidence="2 3">
    <name type="scientific">Agitococcus lubricus</name>
    <dbReference type="NCBI Taxonomy" id="1077255"/>
    <lineage>
        <taxon>Bacteria</taxon>
        <taxon>Pseudomonadati</taxon>
        <taxon>Pseudomonadota</taxon>
        <taxon>Gammaproteobacteria</taxon>
        <taxon>Moraxellales</taxon>
        <taxon>Moraxellaceae</taxon>
        <taxon>Agitococcus</taxon>
    </lineage>
</organism>
<keyword evidence="3" id="KW-1185">Reference proteome</keyword>
<dbReference type="PANTHER" id="PTHR36508">
    <property type="entry name" value="PROTEIN SLYX"/>
    <property type="match status" value="1"/>
</dbReference>
<comment type="caution">
    <text evidence="2">The sequence shown here is derived from an EMBL/GenBank/DDBJ whole genome shotgun (WGS) entry which is preliminary data.</text>
</comment>
<sequence>MEQRIIDLEIKQAFQEELLDTLNRIVIEQQQQITLLQAQVKLVYQQLKSLQPSNIALSTEDAPPPHY</sequence>
<dbReference type="HAMAP" id="MF_00715">
    <property type="entry name" value="SlyX"/>
    <property type="match status" value="1"/>
</dbReference>
<evidence type="ECO:0000313" key="3">
    <source>
        <dbReference type="Proteomes" id="UP000244223"/>
    </source>
</evidence>
<evidence type="ECO:0000256" key="1">
    <source>
        <dbReference type="HAMAP-Rule" id="MF_00715"/>
    </source>
</evidence>
<dbReference type="InterPro" id="IPR007236">
    <property type="entry name" value="SlyX"/>
</dbReference>
<dbReference type="AlphaFoldDB" id="A0A2T5J019"/>
<protein>
    <recommendedName>
        <fullName evidence="1">Protein SlyX homolog</fullName>
    </recommendedName>
</protein>
<dbReference type="Gene3D" id="1.20.5.300">
    <property type="match status" value="1"/>
</dbReference>
<proteinExistence type="inferred from homology"/>
<evidence type="ECO:0000313" key="2">
    <source>
        <dbReference type="EMBL" id="PTQ89692.1"/>
    </source>
</evidence>
<reference evidence="2 3" key="1">
    <citation type="submission" date="2018-04" db="EMBL/GenBank/DDBJ databases">
        <title>Genomic Encyclopedia of Archaeal and Bacterial Type Strains, Phase II (KMG-II): from individual species to whole genera.</title>
        <authorList>
            <person name="Goeker M."/>
        </authorList>
    </citation>
    <scope>NUCLEOTIDE SEQUENCE [LARGE SCALE GENOMIC DNA]</scope>
    <source>
        <strain evidence="2 3">DSM 5822</strain>
    </source>
</reference>
<dbReference type="RefSeq" id="WP_107865215.1">
    <property type="nucleotide sequence ID" value="NZ_QAON01000005.1"/>
</dbReference>
<dbReference type="Proteomes" id="UP000244223">
    <property type="component" value="Unassembled WGS sequence"/>
</dbReference>